<gene>
    <name evidence="1" type="primary">WBGene00272503</name>
</gene>
<evidence type="ECO:0000313" key="1">
    <source>
        <dbReference type="EnsemblMetazoa" id="PPA34134.1"/>
    </source>
</evidence>
<proteinExistence type="predicted"/>
<name>A0A2A6C295_PRIPA</name>
<protein>
    <submittedName>
        <fullName evidence="1">Uncharacterized protein</fullName>
    </submittedName>
</protein>
<evidence type="ECO:0000313" key="2">
    <source>
        <dbReference type="Proteomes" id="UP000005239"/>
    </source>
</evidence>
<dbReference type="EnsemblMetazoa" id="PPA34134.1">
    <property type="protein sequence ID" value="PPA34134.1"/>
    <property type="gene ID" value="WBGene00272503"/>
</dbReference>
<reference evidence="2" key="1">
    <citation type="journal article" date="2008" name="Nat. Genet.">
        <title>The Pristionchus pacificus genome provides a unique perspective on nematode lifestyle and parasitism.</title>
        <authorList>
            <person name="Dieterich C."/>
            <person name="Clifton S.W."/>
            <person name="Schuster L.N."/>
            <person name="Chinwalla A."/>
            <person name="Delehaunty K."/>
            <person name="Dinkelacker I."/>
            <person name="Fulton L."/>
            <person name="Fulton R."/>
            <person name="Godfrey J."/>
            <person name="Minx P."/>
            <person name="Mitreva M."/>
            <person name="Roeseler W."/>
            <person name="Tian H."/>
            <person name="Witte H."/>
            <person name="Yang S.P."/>
            <person name="Wilson R.K."/>
            <person name="Sommer R.J."/>
        </authorList>
    </citation>
    <scope>NUCLEOTIDE SEQUENCE [LARGE SCALE GENOMIC DNA]</scope>
    <source>
        <strain evidence="2">PS312</strain>
    </source>
</reference>
<organism evidence="1 2">
    <name type="scientific">Pristionchus pacificus</name>
    <name type="common">Parasitic nematode worm</name>
    <dbReference type="NCBI Taxonomy" id="54126"/>
    <lineage>
        <taxon>Eukaryota</taxon>
        <taxon>Metazoa</taxon>
        <taxon>Ecdysozoa</taxon>
        <taxon>Nematoda</taxon>
        <taxon>Chromadorea</taxon>
        <taxon>Rhabditida</taxon>
        <taxon>Rhabditina</taxon>
        <taxon>Diplogasteromorpha</taxon>
        <taxon>Diplogasteroidea</taxon>
        <taxon>Neodiplogasteridae</taxon>
        <taxon>Pristionchus</taxon>
    </lineage>
</organism>
<keyword evidence="2" id="KW-1185">Reference proteome</keyword>
<accession>A0A2A6C295</accession>
<dbReference type="AlphaFoldDB" id="A0A2A6C295"/>
<dbReference type="Proteomes" id="UP000005239">
    <property type="component" value="Unassembled WGS sequence"/>
</dbReference>
<reference evidence="1" key="2">
    <citation type="submission" date="2022-06" db="UniProtKB">
        <authorList>
            <consortium name="EnsemblMetazoa"/>
        </authorList>
    </citation>
    <scope>IDENTIFICATION</scope>
    <source>
        <strain evidence="1">PS312</strain>
    </source>
</reference>
<accession>A0A8R1YMT4</accession>
<sequence>MLSKHESTYSNLQSHLSTIKPLLISVDDEITKLLSTSTSDEITDLSASIAKGVDNIHSIILDYSDIVNSVKDDITTMEDESMKSDELEQFNGKMASTDGASGLPMNP</sequence>